<dbReference type="InterPro" id="IPR050809">
    <property type="entry name" value="UgpAE/MalFG_permease"/>
</dbReference>
<dbReference type="CDD" id="cd06261">
    <property type="entry name" value="TM_PBP2"/>
    <property type="match status" value="1"/>
</dbReference>
<evidence type="ECO:0000256" key="1">
    <source>
        <dbReference type="ARBA" id="ARBA00004651"/>
    </source>
</evidence>
<comment type="subcellular location">
    <subcellularLocation>
        <location evidence="1 7">Cell membrane</location>
        <topology evidence="1 7">Multi-pass membrane protein</topology>
    </subcellularLocation>
</comment>
<evidence type="ECO:0000256" key="4">
    <source>
        <dbReference type="ARBA" id="ARBA00022692"/>
    </source>
</evidence>
<gene>
    <name evidence="9" type="ORF">EJC50_08770</name>
</gene>
<evidence type="ECO:0000256" key="3">
    <source>
        <dbReference type="ARBA" id="ARBA00022475"/>
    </source>
</evidence>
<dbReference type="RefSeq" id="WP_126014587.1">
    <property type="nucleotide sequence ID" value="NZ_CP034437.1"/>
</dbReference>
<dbReference type="Gene3D" id="1.10.3720.10">
    <property type="entry name" value="MetI-like"/>
    <property type="match status" value="1"/>
</dbReference>
<proteinExistence type="inferred from homology"/>
<evidence type="ECO:0000256" key="7">
    <source>
        <dbReference type="RuleBase" id="RU363032"/>
    </source>
</evidence>
<reference evidence="10" key="1">
    <citation type="submission" date="2018-12" db="EMBL/GenBank/DDBJ databases">
        <title>Genome sequence of Peanibacillus sp.</title>
        <authorList>
            <person name="Subramani G."/>
            <person name="Srinivasan S."/>
            <person name="Kim M.K."/>
        </authorList>
    </citation>
    <scope>NUCLEOTIDE SEQUENCE [LARGE SCALE GENOMIC DNA]</scope>
    <source>
        <strain evidence="10">18JY67-1</strain>
    </source>
</reference>
<dbReference type="KEGG" id="palb:EJC50_08770"/>
<keyword evidence="5 7" id="KW-1133">Transmembrane helix</keyword>
<feature type="transmembrane region" description="Helical" evidence="7">
    <location>
        <begin position="82"/>
        <end position="102"/>
    </location>
</feature>
<dbReference type="GO" id="GO:0055085">
    <property type="term" value="P:transmembrane transport"/>
    <property type="evidence" value="ECO:0007669"/>
    <property type="project" value="InterPro"/>
</dbReference>
<keyword evidence="10" id="KW-1185">Reference proteome</keyword>
<dbReference type="GO" id="GO:0005886">
    <property type="term" value="C:plasma membrane"/>
    <property type="evidence" value="ECO:0007669"/>
    <property type="project" value="UniProtKB-SubCell"/>
</dbReference>
<feature type="domain" description="ABC transmembrane type-1" evidence="8">
    <location>
        <begin position="78"/>
        <end position="294"/>
    </location>
</feature>
<dbReference type="PROSITE" id="PS50928">
    <property type="entry name" value="ABC_TM1"/>
    <property type="match status" value="1"/>
</dbReference>
<protein>
    <submittedName>
        <fullName evidence="9">Sugar ABC transporter permease</fullName>
    </submittedName>
</protein>
<dbReference type="EMBL" id="CP034437">
    <property type="protein sequence ID" value="AZN39725.1"/>
    <property type="molecule type" value="Genomic_DNA"/>
</dbReference>
<feature type="transmembrane region" description="Helical" evidence="7">
    <location>
        <begin position="20"/>
        <end position="45"/>
    </location>
</feature>
<name>A0A3Q8X3P3_9BACL</name>
<dbReference type="Proteomes" id="UP000272528">
    <property type="component" value="Chromosome"/>
</dbReference>
<evidence type="ECO:0000256" key="6">
    <source>
        <dbReference type="ARBA" id="ARBA00023136"/>
    </source>
</evidence>
<dbReference type="SUPFAM" id="SSF161098">
    <property type="entry name" value="MetI-like"/>
    <property type="match status" value="1"/>
</dbReference>
<evidence type="ECO:0000259" key="8">
    <source>
        <dbReference type="PROSITE" id="PS50928"/>
    </source>
</evidence>
<sequence>MVKPDTARLKRRILRHWQLYLIVLLPTIFLITFNYVPMLGVQIAFKEFSPVKGIWGSPWVGGKQFNMFFTSPFFWPVIRNTLLLSVYALLIGTPAAILLALAMNEVPSQRFKKVVQMTTYAPYFISTVVLVGIINIVLSPSTGIYGQFAHLFGIDQAYDILGQPKAFSSLYVWSGVWQETGYGAVIYLASLANINPELHEASKIDGASRLERIIHIDLPAIRPTIIVLLILSVGGLLSVGFEKVFLLQNMINLETSEVISTYVYKIGLVNTNFSFAVAVGLFNSIVGFILIFSTNLLARRYSDSSLF</sequence>
<evidence type="ECO:0000256" key="2">
    <source>
        <dbReference type="ARBA" id="ARBA00022448"/>
    </source>
</evidence>
<feature type="transmembrane region" description="Helical" evidence="7">
    <location>
        <begin position="114"/>
        <end position="138"/>
    </location>
</feature>
<dbReference type="InterPro" id="IPR000515">
    <property type="entry name" value="MetI-like"/>
</dbReference>
<evidence type="ECO:0000313" key="10">
    <source>
        <dbReference type="Proteomes" id="UP000272528"/>
    </source>
</evidence>
<comment type="similarity">
    <text evidence="7">Belongs to the binding-protein-dependent transport system permease family.</text>
</comment>
<keyword evidence="2 7" id="KW-0813">Transport</keyword>
<keyword evidence="3" id="KW-1003">Cell membrane</keyword>
<dbReference type="OrthoDB" id="2637002at2"/>
<dbReference type="AlphaFoldDB" id="A0A3Q8X3P3"/>
<keyword evidence="6 7" id="KW-0472">Membrane</keyword>
<evidence type="ECO:0000313" key="9">
    <source>
        <dbReference type="EMBL" id="AZN39725.1"/>
    </source>
</evidence>
<dbReference type="Pfam" id="PF00528">
    <property type="entry name" value="BPD_transp_1"/>
    <property type="match status" value="1"/>
</dbReference>
<dbReference type="PANTHER" id="PTHR43227">
    <property type="entry name" value="BLL4140 PROTEIN"/>
    <property type="match status" value="1"/>
</dbReference>
<keyword evidence="4 7" id="KW-0812">Transmembrane</keyword>
<organism evidence="9 10">
    <name type="scientific">Paenibacillus albus</name>
    <dbReference type="NCBI Taxonomy" id="2495582"/>
    <lineage>
        <taxon>Bacteria</taxon>
        <taxon>Bacillati</taxon>
        <taxon>Bacillota</taxon>
        <taxon>Bacilli</taxon>
        <taxon>Bacillales</taxon>
        <taxon>Paenibacillaceae</taxon>
        <taxon>Paenibacillus</taxon>
    </lineage>
</organism>
<dbReference type="PANTHER" id="PTHR43227:SF11">
    <property type="entry name" value="BLL4140 PROTEIN"/>
    <property type="match status" value="1"/>
</dbReference>
<accession>A0A3Q8X3P3</accession>
<feature type="transmembrane region" description="Helical" evidence="7">
    <location>
        <begin position="219"/>
        <end position="241"/>
    </location>
</feature>
<dbReference type="InterPro" id="IPR035906">
    <property type="entry name" value="MetI-like_sf"/>
</dbReference>
<evidence type="ECO:0000256" key="5">
    <source>
        <dbReference type="ARBA" id="ARBA00022989"/>
    </source>
</evidence>
<feature type="transmembrane region" description="Helical" evidence="7">
    <location>
        <begin position="273"/>
        <end position="298"/>
    </location>
</feature>